<dbReference type="AlphaFoldDB" id="A0A5E4QQH4"/>
<feature type="compositionally biased region" description="Basic and acidic residues" evidence="1">
    <location>
        <begin position="105"/>
        <end position="135"/>
    </location>
</feature>
<evidence type="ECO:0000256" key="1">
    <source>
        <dbReference type="SAM" id="MobiDB-lite"/>
    </source>
</evidence>
<keyword evidence="3" id="KW-1185">Reference proteome</keyword>
<protein>
    <submittedName>
        <fullName evidence="2">Uncharacterized protein</fullName>
    </submittedName>
</protein>
<reference evidence="2 3" key="1">
    <citation type="submission" date="2017-07" db="EMBL/GenBank/DDBJ databases">
        <authorList>
            <person name="Talla V."/>
            <person name="Backstrom N."/>
        </authorList>
    </citation>
    <scope>NUCLEOTIDE SEQUENCE [LARGE SCALE GENOMIC DNA]</scope>
</reference>
<name>A0A5E4QQH4_9NEOP</name>
<dbReference type="EMBL" id="FZQP02004389">
    <property type="protein sequence ID" value="VVC99883.1"/>
    <property type="molecule type" value="Genomic_DNA"/>
</dbReference>
<evidence type="ECO:0000313" key="2">
    <source>
        <dbReference type="EMBL" id="VVC99883.1"/>
    </source>
</evidence>
<feature type="compositionally biased region" description="Basic and acidic residues" evidence="1">
    <location>
        <begin position="1"/>
        <end position="32"/>
    </location>
</feature>
<sequence length="204" mass="24048">MFKVRWGDKKGGYGEHYWDLNHAGHTDNHDNDYDNQNDNPTDDESDSYVEPSEQNENYETDTEKPAYENERSKRAYEKEKRNSKDKIRNEKSQPQTYKEDEDNRSEDSEPRKQNIKLRSGEEETPDRKTDEQREKNHIILVVKHKDRPQPVNKKQFVPYVNGAGIRHPPSNNKRDVNHRLFIEPSTGHVIDRATGKAYVLQPLM</sequence>
<evidence type="ECO:0000313" key="3">
    <source>
        <dbReference type="Proteomes" id="UP000324832"/>
    </source>
</evidence>
<organism evidence="2 3">
    <name type="scientific">Leptidea sinapis</name>
    <dbReference type="NCBI Taxonomy" id="189913"/>
    <lineage>
        <taxon>Eukaryota</taxon>
        <taxon>Metazoa</taxon>
        <taxon>Ecdysozoa</taxon>
        <taxon>Arthropoda</taxon>
        <taxon>Hexapoda</taxon>
        <taxon>Insecta</taxon>
        <taxon>Pterygota</taxon>
        <taxon>Neoptera</taxon>
        <taxon>Endopterygota</taxon>
        <taxon>Lepidoptera</taxon>
        <taxon>Glossata</taxon>
        <taxon>Ditrysia</taxon>
        <taxon>Papilionoidea</taxon>
        <taxon>Pieridae</taxon>
        <taxon>Dismorphiinae</taxon>
        <taxon>Leptidea</taxon>
    </lineage>
</organism>
<feature type="region of interest" description="Disordered" evidence="1">
    <location>
        <begin position="1"/>
        <end position="135"/>
    </location>
</feature>
<feature type="compositionally biased region" description="Basic and acidic residues" evidence="1">
    <location>
        <begin position="61"/>
        <end position="91"/>
    </location>
</feature>
<dbReference type="Proteomes" id="UP000324832">
    <property type="component" value="Unassembled WGS sequence"/>
</dbReference>
<gene>
    <name evidence="2" type="ORF">LSINAPIS_LOCUS10652</name>
</gene>
<accession>A0A5E4QQH4</accession>
<proteinExistence type="predicted"/>